<evidence type="ECO:0000313" key="2">
    <source>
        <dbReference type="EMBL" id="MBF1272920.1"/>
    </source>
</evidence>
<dbReference type="RefSeq" id="WP_183683269.1">
    <property type="nucleotide sequence ID" value="NZ_CAUQIH010000002.1"/>
</dbReference>
<dbReference type="NCBIfam" id="NF038093">
    <property type="entry name" value="GrdX"/>
    <property type="match status" value="1"/>
</dbReference>
<gene>
    <name evidence="1" type="ORF">HNQ46_000828</name>
    <name evidence="2" type="ORF">HXM90_05800</name>
    <name evidence="3" type="ORF">HXM91_04555</name>
</gene>
<accession>A0A7W9W1H3</accession>
<dbReference type="AlphaFoldDB" id="A0A7W9W1H3"/>
<dbReference type="EMBL" id="JABZRA010000071">
    <property type="protein sequence ID" value="MBF1272920.1"/>
    <property type="molecule type" value="Genomic_DNA"/>
</dbReference>
<evidence type="ECO:0000313" key="4">
    <source>
        <dbReference type="Proteomes" id="UP000522163"/>
    </source>
</evidence>
<dbReference type="EMBL" id="JACHHH010000003">
    <property type="protein sequence ID" value="MBB6040865.1"/>
    <property type="molecule type" value="Genomic_DNA"/>
</dbReference>
<dbReference type="Proteomes" id="UP000775770">
    <property type="component" value="Unassembled WGS sequence"/>
</dbReference>
<comment type="caution">
    <text evidence="1">The sequence shown here is derived from an EMBL/GenBank/DDBJ whole genome shotgun (WGS) entry which is preliminary data.</text>
</comment>
<protein>
    <submittedName>
        <fullName evidence="2">GrdX family protein</fullName>
    </submittedName>
</protein>
<evidence type="ECO:0000313" key="1">
    <source>
        <dbReference type="EMBL" id="MBB6040865.1"/>
    </source>
</evidence>
<dbReference type="Proteomes" id="UP000522163">
    <property type="component" value="Unassembled WGS sequence"/>
</dbReference>
<reference evidence="2" key="1">
    <citation type="submission" date="2020-04" db="EMBL/GenBank/DDBJ databases">
        <title>Deep metagenomics examines the oral microbiome during advanced dental caries in children, revealing novel taxa and co-occurrences with host molecules.</title>
        <authorList>
            <person name="Baker J.L."/>
            <person name="Morton J.T."/>
            <person name="Dinis M."/>
            <person name="Alvarez R."/>
            <person name="Tran N.C."/>
            <person name="Knight R."/>
            <person name="Edlund A."/>
        </authorList>
    </citation>
    <scope>NUCLEOTIDE SEQUENCE</scope>
    <source>
        <strain evidence="2">JCVI_38_bin.19</strain>
        <strain evidence="3">JCVI_48_bin.5</strain>
    </source>
</reference>
<proteinExistence type="predicted"/>
<evidence type="ECO:0000313" key="3">
    <source>
        <dbReference type="EMBL" id="MBF1305108.1"/>
    </source>
</evidence>
<name>A0A7W9W1H3_9FIRM</name>
<organism evidence="1 4">
    <name type="scientific">Oribacterium sinus</name>
    <dbReference type="NCBI Taxonomy" id="237576"/>
    <lineage>
        <taxon>Bacteria</taxon>
        <taxon>Bacillati</taxon>
        <taxon>Bacillota</taxon>
        <taxon>Clostridia</taxon>
        <taxon>Lachnospirales</taxon>
        <taxon>Lachnospiraceae</taxon>
        <taxon>Oribacterium</taxon>
    </lineage>
</organism>
<dbReference type="EMBL" id="JABZRB010000099">
    <property type="protein sequence ID" value="MBF1305108.1"/>
    <property type="molecule type" value="Genomic_DNA"/>
</dbReference>
<dbReference type="InterPro" id="IPR047735">
    <property type="entry name" value="GrdX-like"/>
</dbReference>
<reference evidence="1 4" key="2">
    <citation type="submission" date="2020-08" db="EMBL/GenBank/DDBJ databases">
        <title>Genomic Encyclopedia of Type Strains, Phase IV (KMG-IV): sequencing the most valuable type-strain genomes for metagenomic binning, comparative biology and taxonomic classification.</title>
        <authorList>
            <person name="Goeker M."/>
        </authorList>
    </citation>
    <scope>NUCLEOTIDE SEQUENCE [LARGE SCALE GENOMIC DNA]</scope>
    <source>
        <strain evidence="1 4">DSM 17245</strain>
    </source>
</reference>
<sequence length="132" mass="15251">MRTLVIVTNNPLVKENVPKKYPSVKIEIDYKEISFMDTLKAVRDMVHMGGKILTHPLDGSIKPNETPYESVLLDKTPEEGFDMKSLDLIEYALNTCEKFEENERIHEEKVQKDFQTLDWTLLDSGLESLVLH</sequence>
<dbReference type="GeneID" id="85014386"/>
<dbReference type="Proteomes" id="UP000780721">
    <property type="component" value="Unassembled WGS sequence"/>
</dbReference>